<dbReference type="InterPro" id="IPR010987">
    <property type="entry name" value="Glutathione-S-Trfase_C-like"/>
</dbReference>
<comment type="caution">
    <text evidence="3">The sequence shown here is derived from an EMBL/GenBank/DDBJ whole genome shotgun (WGS) entry which is preliminary data.</text>
</comment>
<dbReference type="InterPro" id="IPR004045">
    <property type="entry name" value="Glutathione_S-Trfase_N"/>
</dbReference>
<accession>A0A252EMN8</accession>
<proteinExistence type="predicted"/>
<evidence type="ECO:0000259" key="1">
    <source>
        <dbReference type="PROSITE" id="PS50404"/>
    </source>
</evidence>
<dbReference type="SUPFAM" id="SSF52833">
    <property type="entry name" value="Thioredoxin-like"/>
    <property type="match status" value="1"/>
</dbReference>
<dbReference type="Proteomes" id="UP000195072">
    <property type="component" value="Unassembled WGS sequence"/>
</dbReference>
<evidence type="ECO:0000313" key="4">
    <source>
        <dbReference type="Proteomes" id="UP000195072"/>
    </source>
</evidence>
<protein>
    <recommendedName>
        <fullName evidence="5">Glutathione S-transferase</fullName>
    </recommendedName>
</protein>
<evidence type="ECO:0000259" key="2">
    <source>
        <dbReference type="PROSITE" id="PS50405"/>
    </source>
</evidence>
<dbReference type="CDD" id="cd00570">
    <property type="entry name" value="GST_N_family"/>
    <property type="match status" value="1"/>
</dbReference>
<dbReference type="RefSeq" id="WP_086896535.1">
    <property type="nucleotide sequence ID" value="NZ_JOOZ01000001.1"/>
</dbReference>
<gene>
    <name evidence="3" type="ORF">HK16_00140</name>
</gene>
<dbReference type="Pfam" id="PF13410">
    <property type="entry name" value="GST_C_2"/>
    <property type="match status" value="1"/>
</dbReference>
<evidence type="ECO:0000313" key="3">
    <source>
        <dbReference type="EMBL" id="OUL67705.1"/>
    </source>
</evidence>
<dbReference type="PROSITE" id="PS50404">
    <property type="entry name" value="GST_NTER"/>
    <property type="match status" value="1"/>
</dbReference>
<dbReference type="SUPFAM" id="SSF47616">
    <property type="entry name" value="GST C-terminal domain-like"/>
    <property type="match status" value="1"/>
</dbReference>
<reference evidence="3 4" key="1">
    <citation type="submission" date="2014-06" db="EMBL/GenBank/DDBJ databases">
        <authorList>
            <person name="Ju J."/>
            <person name="Zhang J."/>
        </authorList>
    </citation>
    <scope>NUCLEOTIDE SEQUENCE [LARGE SCALE GENOMIC DNA]</scope>
    <source>
        <strain evidence="3">DmL_050</strain>
    </source>
</reference>
<dbReference type="PROSITE" id="PS50405">
    <property type="entry name" value="GST_CTER"/>
    <property type="match status" value="1"/>
</dbReference>
<feature type="domain" description="GST N-terminal" evidence="1">
    <location>
        <begin position="2"/>
        <end position="81"/>
    </location>
</feature>
<feature type="domain" description="GST C-terminal" evidence="2">
    <location>
        <begin position="91"/>
        <end position="229"/>
    </location>
</feature>
<organism evidence="3 4">
    <name type="scientific">Acetobacter senegalensis</name>
    <dbReference type="NCBI Taxonomy" id="446692"/>
    <lineage>
        <taxon>Bacteria</taxon>
        <taxon>Pseudomonadati</taxon>
        <taxon>Pseudomonadota</taxon>
        <taxon>Alphaproteobacteria</taxon>
        <taxon>Acetobacterales</taxon>
        <taxon>Acetobacteraceae</taxon>
        <taxon>Acetobacter</taxon>
    </lineage>
</organism>
<dbReference type="InterPro" id="IPR036282">
    <property type="entry name" value="Glutathione-S-Trfase_C_sf"/>
</dbReference>
<evidence type="ECO:0008006" key="5">
    <source>
        <dbReference type="Google" id="ProtNLM"/>
    </source>
</evidence>
<dbReference type="AlphaFoldDB" id="A0A252EMN8"/>
<dbReference type="Pfam" id="PF13417">
    <property type="entry name" value="GST_N_3"/>
    <property type="match status" value="1"/>
</dbReference>
<sequence>MSEVILHHFASSPFAEKIRLVLGHKNLSWLSVDAEIIMPKPKLTALTGGYRKTPVMQIDADIYCDSRLIAEELERRFPEKTIFPNSTYGICTTLNSCTDRDLLTVCSGLAIGVNKKSFPPELMQDRKNYFGSFMDIDEFGGEIPYLLSLLQSYLAIIDKQLSDQRPFWVGDSASLADMEIYAQLWTARSFVPAAEAIFSRFSYLTQWAERVRQIGHGESTTITRDDAISIAKHGKSSGEKGVDPLDPLGLSDGDEVEVTPTDYGCIPVKGKLVTLTTREIAIEREDPDAGTVIVHFPRFGFKIGSS</sequence>
<dbReference type="Gene3D" id="3.40.30.110">
    <property type="match status" value="2"/>
</dbReference>
<dbReference type="EMBL" id="JOOZ01000001">
    <property type="protein sequence ID" value="OUL67705.1"/>
    <property type="molecule type" value="Genomic_DNA"/>
</dbReference>
<name>A0A252EMN8_9PROT</name>
<dbReference type="InterPro" id="IPR036249">
    <property type="entry name" value="Thioredoxin-like_sf"/>
</dbReference>